<evidence type="ECO:0000313" key="1">
    <source>
        <dbReference type="EMBL" id="MDN5214289.1"/>
    </source>
</evidence>
<protein>
    <recommendedName>
        <fullName evidence="3">Lipoprotein</fullName>
    </recommendedName>
</protein>
<sequence length="149" mass="16627">MKIFSLTSKVILLALITAGLGACYDQEDPLDDLIDRSGNFYPEIANIRTLENQGLTVDFSAGGTVFLEMQYWSIDPIDEVNVYDIIGSDTSLISNTPYEPAFSQRSGTDTLVFDYTVPMLPVDTRITLLFEVVNQNTLSYARGYSFNIE</sequence>
<dbReference type="RefSeq" id="WP_346759623.1">
    <property type="nucleotide sequence ID" value="NZ_JAUJEB010000004.1"/>
</dbReference>
<keyword evidence="2" id="KW-1185">Reference proteome</keyword>
<proteinExistence type="predicted"/>
<dbReference type="EMBL" id="JAUJEB010000004">
    <property type="protein sequence ID" value="MDN5214289.1"/>
    <property type="molecule type" value="Genomic_DNA"/>
</dbReference>
<reference evidence="1" key="1">
    <citation type="submission" date="2023-06" db="EMBL/GenBank/DDBJ databases">
        <title>Genomic of Agaribacillus aureum.</title>
        <authorList>
            <person name="Wang G."/>
        </authorList>
    </citation>
    <scope>NUCLEOTIDE SEQUENCE</scope>
    <source>
        <strain evidence="1">BMA12</strain>
    </source>
</reference>
<evidence type="ECO:0000313" key="2">
    <source>
        <dbReference type="Proteomes" id="UP001172083"/>
    </source>
</evidence>
<evidence type="ECO:0008006" key="3">
    <source>
        <dbReference type="Google" id="ProtNLM"/>
    </source>
</evidence>
<accession>A0ABT8L954</accession>
<comment type="caution">
    <text evidence="1">The sequence shown here is derived from an EMBL/GenBank/DDBJ whole genome shotgun (WGS) entry which is preliminary data.</text>
</comment>
<name>A0ABT8L954_9BACT</name>
<dbReference type="PROSITE" id="PS51257">
    <property type="entry name" value="PROKAR_LIPOPROTEIN"/>
    <property type="match status" value="1"/>
</dbReference>
<dbReference type="Proteomes" id="UP001172083">
    <property type="component" value="Unassembled WGS sequence"/>
</dbReference>
<gene>
    <name evidence="1" type="ORF">QQ020_19580</name>
</gene>
<organism evidence="1 2">
    <name type="scientific">Agaribacillus aureus</name>
    <dbReference type="NCBI Taxonomy" id="3051825"/>
    <lineage>
        <taxon>Bacteria</taxon>
        <taxon>Pseudomonadati</taxon>
        <taxon>Bacteroidota</taxon>
        <taxon>Cytophagia</taxon>
        <taxon>Cytophagales</taxon>
        <taxon>Splendidivirgaceae</taxon>
        <taxon>Agaribacillus</taxon>
    </lineage>
</organism>